<feature type="region of interest" description="Disordered" evidence="1">
    <location>
        <begin position="299"/>
        <end position="328"/>
    </location>
</feature>
<gene>
    <name evidence="4" type="ORF">CHS0354_015184</name>
</gene>
<name>A0AAE0VT55_9BIVA</name>
<feature type="transmembrane region" description="Helical" evidence="2">
    <location>
        <begin position="40"/>
        <end position="65"/>
    </location>
</feature>
<reference evidence="4" key="1">
    <citation type="journal article" date="2021" name="Genome Biol. Evol.">
        <title>A High-Quality Reference Genome for a Parasitic Bivalve with Doubly Uniparental Inheritance (Bivalvia: Unionida).</title>
        <authorList>
            <person name="Smith C.H."/>
        </authorList>
    </citation>
    <scope>NUCLEOTIDE SEQUENCE</scope>
    <source>
        <strain evidence="4">CHS0354</strain>
    </source>
</reference>
<evidence type="ECO:0000256" key="1">
    <source>
        <dbReference type="SAM" id="MobiDB-lite"/>
    </source>
</evidence>
<dbReference type="EMBL" id="JAEAOA010000943">
    <property type="protein sequence ID" value="KAK3589678.1"/>
    <property type="molecule type" value="Genomic_DNA"/>
</dbReference>
<feature type="signal peptide" evidence="3">
    <location>
        <begin position="1"/>
        <end position="24"/>
    </location>
</feature>
<evidence type="ECO:0000256" key="3">
    <source>
        <dbReference type="SAM" id="SignalP"/>
    </source>
</evidence>
<reference evidence="4" key="3">
    <citation type="submission" date="2023-05" db="EMBL/GenBank/DDBJ databases">
        <authorList>
            <person name="Smith C.H."/>
        </authorList>
    </citation>
    <scope>NUCLEOTIDE SEQUENCE</scope>
    <source>
        <strain evidence="4">CHS0354</strain>
        <tissue evidence="4">Mantle</tissue>
    </source>
</reference>
<evidence type="ECO:0000256" key="2">
    <source>
        <dbReference type="SAM" id="Phobius"/>
    </source>
</evidence>
<keyword evidence="3" id="KW-0732">Signal</keyword>
<dbReference type="Proteomes" id="UP001195483">
    <property type="component" value="Unassembled WGS sequence"/>
</dbReference>
<organism evidence="4 5">
    <name type="scientific">Potamilus streckersoni</name>
    <dbReference type="NCBI Taxonomy" id="2493646"/>
    <lineage>
        <taxon>Eukaryota</taxon>
        <taxon>Metazoa</taxon>
        <taxon>Spiralia</taxon>
        <taxon>Lophotrochozoa</taxon>
        <taxon>Mollusca</taxon>
        <taxon>Bivalvia</taxon>
        <taxon>Autobranchia</taxon>
        <taxon>Heteroconchia</taxon>
        <taxon>Palaeoheterodonta</taxon>
        <taxon>Unionida</taxon>
        <taxon>Unionoidea</taxon>
        <taxon>Unionidae</taxon>
        <taxon>Ambleminae</taxon>
        <taxon>Lampsilini</taxon>
        <taxon>Potamilus</taxon>
    </lineage>
</organism>
<keyword evidence="2" id="KW-0472">Membrane</keyword>
<proteinExistence type="predicted"/>
<feature type="chain" id="PRO_5042140056" evidence="3">
    <location>
        <begin position="25"/>
        <end position="365"/>
    </location>
</feature>
<evidence type="ECO:0000313" key="4">
    <source>
        <dbReference type="EMBL" id="KAK3589678.1"/>
    </source>
</evidence>
<feature type="compositionally biased region" description="Low complexity" evidence="1">
    <location>
        <begin position="305"/>
        <end position="314"/>
    </location>
</feature>
<keyword evidence="5" id="KW-1185">Reference proteome</keyword>
<dbReference type="AlphaFoldDB" id="A0AAE0VT55"/>
<protein>
    <submittedName>
        <fullName evidence="4">Uncharacterized protein</fullName>
    </submittedName>
</protein>
<keyword evidence="2" id="KW-1133">Transmembrane helix</keyword>
<reference evidence="4" key="2">
    <citation type="journal article" date="2021" name="Genome Biol. Evol.">
        <title>Developing a high-quality reference genome for a parasitic bivalve with doubly uniparental inheritance (Bivalvia: Unionida).</title>
        <authorList>
            <person name="Smith C.H."/>
        </authorList>
    </citation>
    <scope>NUCLEOTIDE SEQUENCE</scope>
    <source>
        <strain evidence="4">CHS0354</strain>
        <tissue evidence="4">Mantle</tissue>
    </source>
</reference>
<feature type="transmembrane region" description="Helical" evidence="2">
    <location>
        <begin position="86"/>
        <end position="110"/>
    </location>
</feature>
<accession>A0AAE0VT55</accession>
<feature type="compositionally biased region" description="Basic and acidic residues" evidence="1">
    <location>
        <begin position="315"/>
        <end position="325"/>
    </location>
</feature>
<evidence type="ECO:0000313" key="5">
    <source>
        <dbReference type="Proteomes" id="UP001195483"/>
    </source>
</evidence>
<keyword evidence="2" id="KW-0812">Transmembrane</keyword>
<sequence>MYTLVLVVHTLVLVVHTLVSGAYSSPSGAYSSTNGAYSSLMVHTLVLVVHTIVVHALVLGLHTLVLLVHTLSSVAYFSPSDAYSNLVVHTIVVHTLILVVHTLVLVVHTLNQPLYFDLQTPFNSADSKPKDNLISQDNPPLHSLPGGEIYIKVVYPYVPPKIDVVYYSPSKPSTTLPVDAKDLEHKSEVKSELSVVKMPIVTRAYSSIESTYTEEPLSYVDTEKPLCIVYEAPVMTAKWEEVNKVDEKVNKVDEKVIKEVESPPVPSPELHSSPEINDGLHGSLSEEVKIVEKEITKIAPNVNPSDGSESSSSKLMDDSKSHNGHVEGSVSSEVRIWKDVYIKRKQLPYYSPVHFNALNCAVFCS</sequence>
<comment type="caution">
    <text evidence="4">The sequence shown here is derived from an EMBL/GenBank/DDBJ whole genome shotgun (WGS) entry which is preliminary data.</text>
</comment>